<protein>
    <recommendedName>
        <fullName evidence="3">Reverse transcriptase domain-containing protein</fullName>
    </recommendedName>
</protein>
<gene>
    <name evidence="1" type="ORF">Pmar_PMAR006461</name>
</gene>
<name>C5K9R5_PERM5</name>
<evidence type="ECO:0000313" key="2">
    <source>
        <dbReference type="Proteomes" id="UP000007800"/>
    </source>
</evidence>
<dbReference type="RefSeq" id="XP_002787041.1">
    <property type="nucleotide sequence ID" value="XM_002786995.1"/>
</dbReference>
<dbReference type="InParanoid" id="C5K9R5"/>
<organism evidence="2">
    <name type="scientific">Perkinsus marinus (strain ATCC 50983 / TXsc)</name>
    <dbReference type="NCBI Taxonomy" id="423536"/>
    <lineage>
        <taxon>Eukaryota</taxon>
        <taxon>Sar</taxon>
        <taxon>Alveolata</taxon>
        <taxon>Perkinsozoa</taxon>
        <taxon>Perkinsea</taxon>
        <taxon>Perkinsida</taxon>
        <taxon>Perkinsidae</taxon>
        <taxon>Perkinsus</taxon>
    </lineage>
</organism>
<keyword evidence="2" id="KW-1185">Reference proteome</keyword>
<accession>C5K9R5</accession>
<dbReference type="EMBL" id="GG671513">
    <property type="protein sequence ID" value="EER18837.1"/>
    <property type="molecule type" value="Genomic_DNA"/>
</dbReference>
<dbReference type="Proteomes" id="UP000007800">
    <property type="component" value="Unassembled WGS sequence"/>
</dbReference>
<dbReference type="AlphaFoldDB" id="C5K9R5"/>
<proteinExistence type="predicted"/>
<sequence>MMDDIVVVSSKVHLDEFEATLYKLLDLVGFDIPQEKKAVWSDEYSKWLGAYWAWDGCVLRMKPPKKYKLERIVIGPVE</sequence>
<evidence type="ECO:0000313" key="1">
    <source>
        <dbReference type="EMBL" id="EER18837.1"/>
    </source>
</evidence>
<dbReference type="GeneID" id="9049156"/>
<reference evidence="1 2" key="1">
    <citation type="submission" date="2008-07" db="EMBL/GenBank/DDBJ databases">
        <authorList>
            <person name="El-Sayed N."/>
            <person name="Caler E."/>
            <person name="Inman J."/>
            <person name="Amedeo P."/>
            <person name="Hass B."/>
            <person name="Wortman J."/>
        </authorList>
    </citation>
    <scope>NUCLEOTIDE SEQUENCE [LARGE SCALE GENOMIC DNA]</scope>
    <source>
        <strain evidence="2">ATCC 50983 / TXsc</strain>
    </source>
</reference>
<evidence type="ECO:0008006" key="3">
    <source>
        <dbReference type="Google" id="ProtNLM"/>
    </source>
</evidence>